<dbReference type="EMBL" id="MUJZ01019426">
    <property type="protein sequence ID" value="OTF80215.1"/>
    <property type="molecule type" value="Genomic_DNA"/>
</dbReference>
<name>A0A1Y3BM50_EURMA</name>
<dbReference type="AlphaFoldDB" id="A0A1Y3BM50"/>
<feature type="region of interest" description="Disordered" evidence="1">
    <location>
        <begin position="154"/>
        <end position="196"/>
    </location>
</feature>
<gene>
    <name evidence="2" type="ORF">BLA29_005444</name>
</gene>
<proteinExistence type="predicted"/>
<feature type="compositionally biased region" description="Acidic residues" evidence="1">
    <location>
        <begin position="183"/>
        <end position="196"/>
    </location>
</feature>
<organism evidence="2 3">
    <name type="scientific">Euroglyphus maynei</name>
    <name type="common">Mayne's house dust mite</name>
    <dbReference type="NCBI Taxonomy" id="6958"/>
    <lineage>
        <taxon>Eukaryota</taxon>
        <taxon>Metazoa</taxon>
        <taxon>Ecdysozoa</taxon>
        <taxon>Arthropoda</taxon>
        <taxon>Chelicerata</taxon>
        <taxon>Arachnida</taxon>
        <taxon>Acari</taxon>
        <taxon>Acariformes</taxon>
        <taxon>Sarcoptiformes</taxon>
        <taxon>Astigmata</taxon>
        <taxon>Psoroptidia</taxon>
        <taxon>Analgoidea</taxon>
        <taxon>Pyroglyphidae</taxon>
        <taxon>Pyroglyphinae</taxon>
        <taxon>Euroglyphus</taxon>
    </lineage>
</organism>
<evidence type="ECO:0000313" key="3">
    <source>
        <dbReference type="Proteomes" id="UP000194236"/>
    </source>
</evidence>
<sequence>MNSMGKQIAIFLLNRNQNPTSTTISNKHRIHPTIKTMKTTSNTVDGSNVQTLSSNSESSYNDKSMPDSAYIPMMPRYEAIIVDDKSEQNLANARNHRVPMQFDQQFGSNIGDARTTSSSPYLATIGQSQTPTKNIFTTGPFGIDSSSTAAAVWPSLVENDGEGVDDGGPTTSDPNKQSTTSYIDDDDQDISSTIDE</sequence>
<feature type="compositionally biased region" description="Low complexity" evidence="1">
    <location>
        <begin position="53"/>
        <end position="63"/>
    </location>
</feature>
<feature type="region of interest" description="Disordered" evidence="1">
    <location>
        <begin position="39"/>
        <end position="67"/>
    </location>
</feature>
<protein>
    <submittedName>
        <fullName evidence="2">Uncharacterized protein</fullName>
    </submittedName>
</protein>
<dbReference type="Proteomes" id="UP000194236">
    <property type="component" value="Unassembled WGS sequence"/>
</dbReference>
<evidence type="ECO:0000256" key="1">
    <source>
        <dbReference type="SAM" id="MobiDB-lite"/>
    </source>
</evidence>
<comment type="caution">
    <text evidence="2">The sequence shown here is derived from an EMBL/GenBank/DDBJ whole genome shotgun (WGS) entry which is preliminary data.</text>
</comment>
<evidence type="ECO:0000313" key="2">
    <source>
        <dbReference type="EMBL" id="OTF80215.1"/>
    </source>
</evidence>
<feature type="compositionally biased region" description="Polar residues" evidence="1">
    <location>
        <begin position="39"/>
        <end position="52"/>
    </location>
</feature>
<keyword evidence="3" id="KW-1185">Reference proteome</keyword>
<accession>A0A1Y3BM50</accession>
<dbReference type="OrthoDB" id="10635655at2759"/>
<reference evidence="2 3" key="1">
    <citation type="submission" date="2017-03" db="EMBL/GenBank/DDBJ databases">
        <title>Genome Survey of Euroglyphus maynei.</title>
        <authorList>
            <person name="Arlian L.G."/>
            <person name="Morgan M.S."/>
            <person name="Rider S.D."/>
        </authorList>
    </citation>
    <scope>NUCLEOTIDE SEQUENCE [LARGE SCALE GENOMIC DNA]</scope>
    <source>
        <strain evidence="2">Arlian Lab</strain>
        <tissue evidence="2">Whole body</tissue>
    </source>
</reference>